<reference evidence="3" key="1">
    <citation type="journal article" date="2019" name="Int. J. Syst. Evol. Microbiol.">
        <title>The Global Catalogue of Microorganisms (GCM) 10K type strain sequencing project: providing services to taxonomists for standard genome sequencing and annotation.</title>
        <authorList>
            <consortium name="The Broad Institute Genomics Platform"/>
            <consortium name="The Broad Institute Genome Sequencing Center for Infectious Disease"/>
            <person name="Wu L."/>
            <person name="Ma J."/>
        </authorList>
    </citation>
    <scope>NUCLEOTIDE SEQUENCE [LARGE SCALE GENOMIC DNA]</scope>
    <source>
        <strain evidence="3">JCM 3115</strain>
    </source>
</reference>
<gene>
    <name evidence="2" type="ORF">GCM10010140_72820</name>
</gene>
<organism evidence="2 3">
    <name type="scientific">Streptosporangium pseudovulgare</name>
    <dbReference type="NCBI Taxonomy" id="35765"/>
    <lineage>
        <taxon>Bacteria</taxon>
        <taxon>Bacillati</taxon>
        <taxon>Actinomycetota</taxon>
        <taxon>Actinomycetes</taxon>
        <taxon>Streptosporangiales</taxon>
        <taxon>Streptosporangiaceae</taxon>
        <taxon>Streptosporangium</taxon>
    </lineage>
</organism>
<keyword evidence="3" id="KW-1185">Reference proteome</keyword>
<evidence type="ECO:0000256" key="1">
    <source>
        <dbReference type="SAM" id="SignalP"/>
    </source>
</evidence>
<feature type="chain" id="PRO_5047243906" description="SH3 domain-containing protein" evidence="1">
    <location>
        <begin position="27"/>
        <end position="132"/>
    </location>
</feature>
<dbReference type="EMBL" id="BMQJ01000030">
    <property type="protein sequence ID" value="GGQ32157.1"/>
    <property type="molecule type" value="Genomic_DNA"/>
</dbReference>
<feature type="signal peptide" evidence="1">
    <location>
        <begin position="1"/>
        <end position="26"/>
    </location>
</feature>
<protein>
    <recommendedName>
        <fullName evidence="4">SH3 domain-containing protein</fullName>
    </recommendedName>
</protein>
<dbReference type="Proteomes" id="UP000611554">
    <property type="component" value="Unassembled WGS sequence"/>
</dbReference>
<comment type="caution">
    <text evidence="2">The sequence shown here is derived from an EMBL/GenBank/DDBJ whole genome shotgun (WGS) entry which is preliminary data.</text>
</comment>
<evidence type="ECO:0008006" key="4">
    <source>
        <dbReference type="Google" id="ProtNLM"/>
    </source>
</evidence>
<accession>A0ABQ2RI45</accession>
<sequence>MRKTTAVMLASALAASAAIGASVAYAAAIGGAQAPYARAAALVKPDGTVVRSKGITGVRKTGTGHYCVAVDPAIDITKSTPVATLNTYSPGSWEARVFVNPEQPNGWCQAQEIFVYGNSSGAADIGFDLIVP</sequence>
<dbReference type="RefSeq" id="WP_189250962.1">
    <property type="nucleotide sequence ID" value="NZ_BMQJ01000030.1"/>
</dbReference>
<proteinExistence type="predicted"/>
<evidence type="ECO:0000313" key="2">
    <source>
        <dbReference type="EMBL" id="GGQ32157.1"/>
    </source>
</evidence>
<evidence type="ECO:0000313" key="3">
    <source>
        <dbReference type="Proteomes" id="UP000611554"/>
    </source>
</evidence>
<name>A0ABQ2RI45_9ACTN</name>
<keyword evidence="1" id="KW-0732">Signal</keyword>